<dbReference type="KEGG" id="vhl:BME96_16290"/>
<proteinExistence type="inferred from homology"/>
<dbReference type="PANTHER" id="PTHR46847:SF1">
    <property type="entry name" value="D-ALLOSE-BINDING PERIPLASMIC PROTEIN-RELATED"/>
    <property type="match status" value="1"/>
</dbReference>
<keyword evidence="3" id="KW-0732">Signal</keyword>
<name>A0AAC9J2T0_VIRHA</name>
<dbReference type="PANTHER" id="PTHR46847">
    <property type="entry name" value="D-ALLOSE-BINDING PERIPLASMIC PROTEIN-RELATED"/>
    <property type="match status" value="1"/>
</dbReference>
<dbReference type="Proteomes" id="UP000182945">
    <property type="component" value="Chromosome"/>
</dbReference>
<evidence type="ECO:0000259" key="5">
    <source>
        <dbReference type="Pfam" id="PF13407"/>
    </source>
</evidence>
<dbReference type="InterPro" id="IPR025997">
    <property type="entry name" value="SBP_2_dom"/>
</dbReference>
<feature type="domain" description="Periplasmic binding protein" evidence="5">
    <location>
        <begin position="48"/>
        <end position="297"/>
    </location>
</feature>
<accession>A0AAC9J2T0</accession>
<dbReference type="Pfam" id="PF13407">
    <property type="entry name" value="Peripla_BP_4"/>
    <property type="match status" value="1"/>
</dbReference>
<dbReference type="GO" id="GO:0030313">
    <property type="term" value="C:cell envelope"/>
    <property type="evidence" value="ECO:0007669"/>
    <property type="project" value="UniProtKB-SubCell"/>
</dbReference>
<dbReference type="Gene3D" id="3.40.50.2300">
    <property type="match status" value="2"/>
</dbReference>
<feature type="transmembrane region" description="Helical" evidence="4">
    <location>
        <begin position="7"/>
        <end position="29"/>
    </location>
</feature>
<evidence type="ECO:0000313" key="7">
    <source>
        <dbReference type="Proteomes" id="UP000182945"/>
    </source>
</evidence>
<evidence type="ECO:0000313" key="6">
    <source>
        <dbReference type="EMBL" id="APC49654.1"/>
    </source>
</evidence>
<dbReference type="InterPro" id="IPR028082">
    <property type="entry name" value="Peripla_BP_I"/>
</dbReference>
<evidence type="ECO:0000256" key="3">
    <source>
        <dbReference type="ARBA" id="ARBA00022729"/>
    </source>
</evidence>
<organism evidence="6 7">
    <name type="scientific">Virgibacillus halodenitrificans</name>
    <name type="common">Bacillus halodenitrificans</name>
    <dbReference type="NCBI Taxonomy" id="1482"/>
    <lineage>
        <taxon>Bacteria</taxon>
        <taxon>Bacillati</taxon>
        <taxon>Bacillota</taxon>
        <taxon>Bacilli</taxon>
        <taxon>Bacillales</taxon>
        <taxon>Bacillaceae</taxon>
        <taxon>Virgibacillus</taxon>
    </lineage>
</organism>
<reference evidence="6 7" key="1">
    <citation type="submission" date="2016-11" db="EMBL/GenBank/DDBJ databases">
        <title>Complete genome sequencing of Virgibacillus halodenitrificans PDB-F2.</title>
        <authorList>
            <person name="Sun Z."/>
            <person name="Zhou Y."/>
            <person name="Li H."/>
        </authorList>
    </citation>
    <scope>NUCLEOTIDE SEQUENCE [LARGE SCALE GENOMIC DNA]</scope>
    <source>
        <strain evidence="6 7">PDB-F2</strain>
    </source>
</reference>
<dbReference type="RefSeq" id="WP_071649658.1">
    <property type="nucleotide sequence ID" value="NZ_CP017962.1"/>
</dbReference>
<gene>
    <name evidence="6" type="ORF">BME96_16290</name>
</gene>
<dbReference type="GO" id="GO:0030246">
    <property type="term" value="F:carbohydrate binding"/>
    <property type="evidence" value="ECO:0007669"/>
    <property type="project" value="UniProtKB-ARBA"/>
</dbReference>
<dbReference type="AlphaFoldDB" id="A0AAC9J2T0"/>
<dbReference type="GeneID" id="71515971"/>
<keyword evidence="4" id="KW-0812">Transmembrane</keyword>
<evidence type="ECO:0000256" key="2">
    <source>
        <dbReference type="ARBA" id="ARBA00007639"/>
    </source>
</evidence>
<comment type="subcellular location">
    <subcellularLocation>
        <location evidence="1">Cell envelope</location>
    </subcellularLocation>
</comment>
<keyword evidence="4" id="KW-0472">Membrane</keyword>
<sequence length="327" mass="36729">MNQHTKIYVYSLAGLLFLSSLIAMLYFGYKTFYIEKVESSQPAYSYHFALVAEETENNYWRLVEKGAKQAAAEKGIYLEYIAPNKADNDQLLKLFDRMIAAKVDGIIVQGIEGERFVDLVHKGVERNIPVITIDTDVPSERKAYVGTNNFYAGQLAGRHIIENTDGEQHVGVIVGRFEAINQQERLAGFKDAIKAHPRIQITEIKESNITEIGATQATYAMMKQHPEINVLLGLSALDGLGMVEGLQQIFPTKDVLITSFDILPETMELIRKGKIDATIAQYPEQMGSMAVDVLIDLQNRDLIDNKIYTKTEIIEKADLQVEPEVAR</sequence>
<comment type="similarity">
    <text evidence="2">Belongs to the bacterial solute-binding protein 2 family.</text>
</comment>
<dbReference type="EMBL" id="CP017962">
    <property type="protein sequence ID" value="APC49654.1"/>
    <property type="molecule type" value="Genomic_DNA"/>
</dbReference>
<evidence type="ECO:0000256" key="1">
    <source>
        <dbReference type="ARBA" id="ARBA00004196"/>
    </source>
</evidence>
<keyword evidence="4" id="KW-1133">Transmembrane helix</keyword>
<protein>
    <recommendedName>
        <fullName evidence="5">Periplasmic binding protein domain-containing protein</fullName>
    </recommendedName>
</protein>
<dbReference type="CDD" id="cd06314">
    <property type="entry name" value="PBP1_tmGBP"/>
    <property type="match status" value="1"/>
</dbReference>
<dbReference type="SUPFAM" id="SSF53822">
    <property type="entry name" value="Periplasmic binding protein-like I"/>
    <property type="match status" value="1"/>
</dbReference>
<evidence type="ECO:0000256" key="4">
    <source>
        <dbReference type="SAM" id="Phobius"/>
    </source>
</evidence>